<reference evidence="1 2" key="1">
    <citation type="submission" date="2017-10" db="EMBL/GenBank/DDBJ databases">
        <title>The draft genome sequence of Lewinella nigricans NBRC 102662.</title>
        <authorList>
            <person name="Wang K."/>
        </authorList>
    </citation>
    <scope>NUCLEOTIDE SEQUENCE [LARGE SCALE GENOMIC DNA]</scope>
    <source>
        <strain evidence="1 2">NBRC 102662</strain>
    </source>
</reference>
<dbReference type="InterPro" id="IPR029058">
    <property type="entry name" value="AB_hydrolase_fold"/>
</dbReference>
<sequence length="323" mass="35769">MFSLAGLSLAQAQTVQGPAQPLAGPGGADYVCDSVQMYDFAEKPYGYWLFEPGGDQRPDSAQVVVLIHGYGAYNPMIYGDWIEHLVRRGNIVIFPRFQRNLFFPRPGKFGDHAARAIRDALLELEQPQYVRPVADYLVVAGHSYGGVVSADLGVNFVDYGIPQPRAILLCAPGSGPLKGGRLKTYKAMPKNTKLVIMASEGDRVVGDEFARLVFETAVHTPERNLIYQYRDSIGIGAGHSQCYAVNLEFDNGRRNPTANRALRRASCNALDYYGYWKILDALISCLDSGDYCRYALGNTLEQRMLGYWSDGRPVRALEVITPN</sequence>
<evidence type="ECO:0008006" key="3">
    <source>
        <dbReference type="Google" id="ProtNLM"/>
    </source>
</evidence>
<proteinExistence type="predicted"/>
<organism evidence="1 2">
    <name type="scientific">Flavilitoribacter nigricans (strain ATCC 23147 / DSM 23189 / NBRC 102662 / NCIMB 1420 / SS-2)</name>
    <name type="common">Lewinella nigricans</name>
    <dbReference type="NCBI Taxonomy" id="1122177"/>
    <lineage>
        <taxon>Bacteria</taxon>
        <taxon>Pseudomonadati</taxon>
        <taxon>Bacteroidota</taxon>
        <taxon>Saprospiria</taxon>
        <taxon>Saprospirales</taxon>
        <taxon>Lewinellaceae</taxon>
        <taxon>Flavilitoribacter</taxon>
    </lineage>
</organism>
<gene>
    <name evidence="1" type="ORF">CRP01_18580</name>
</gene>
<dbReference type="SUPFAM" id="SSF53474">
    <property type="entry name" value="alpha/beta-Hydrolases"/>
    <property type="match status" value="1"/>
</dbReference>
<dbReference type="EMBL" id="PDUD01000023">
    <property type="protein sequence ID" value="PHN05033.1"/>
    <property type="molecule type" value="Genomic_DNA"/>
</dbReference>
<evidence type="ECO:0000313" key="1">
    <source>
        <dbReference type="EMBL" id="PHN05033.1"/>
    </source>
</evidence>
<comment type="caution">
    <text evidence="1">The sequence shown here is derived from an EMBL/GenBank/DDBJ whole genome shotgun (WGS) entry which is preliminary data.</text>
</comment>
<dbReference type="Proteomes" id="UP000223913">
    <property type="component" value="Unassembled WGS sequence"/>
</dbReference>
<protein>
    <recommendedName>
        <fullName evidence="3">Alpha/beta hydrolase</fullName>
    </recommendedName>
</protein>
<dbReference type="Gene3D" id="3.40.50.1820">
    <property type="entry name" value="alpha/beta hydrolase"/>
    <property type="match status" value="1"/>
</dbReference>
<dbReference type="AlphaFoldDB" id="A0A2D0NB90"/>
<keyword evidence="2" id="KW-1185">Reference proteome</keyword>
<name>A0A2D0NB90_FLAN2</name>
<accession>A0A2D0NB90</accession>
<evidence type="ECO:0000313" key="2">
    <source>
        <dbReference type="Proteomes" id="UP000223913"/>
    </source>
</evidence>